<proteinExistence type="predicted"/>
<organism evidence="2 3">
    <name type="scientific">Aphis craccivora</name>
    <name type="common">Cowpea aphid</name>
    <dbReference type="NCBI Taxonomy" id="307492"/>
    <lineage>
        <taxon>Eukaryota</taxon>
        <taxon>Metazoa</taxon>
        <taxon>Ecdysozoa</taxon>
        <taxon>Arthropoda</taxon>
        <taxon>Hexapoda</taxon>
        <taxon>Insecta</taxon>
        <taxon>Pterygota</taxon>
        <taxon>Neoptera</taxon>
        <taxon>Paraneoptera</taxon>
        <taxon>Hemiptera</taxon>
        <taxon>Sternorrhyncha</taxon>
        <taxon>Aphidomorpha</taxon>
        <taxon>Aphidoidea</taxon>
        <taxon>Aphididae</taxon>
        <taxon>Aphidini</taxon>
        <taxon>Aphis</taxon>
        <taxon>Aphis</taxon>
    </lineage>
</organism>
<gene>
    <name evidence="2" type="ORF">FWK35_00029398</name>
</gene>
<evidence type="ECO:0000313" key="2">
    <source>
        <dbReference type="EMBL" id="KAF0728474.1"/>
    </source>
</evidence>
<name>A0A6G0WMA3_APHCR</name>
<dbReference type="AlphaFoldDB" id="A0A6G0WMA3"/>
<dbReference type="EMBL" id="VUJU01008593">
    <property type="protein sequence ID" value="KAF0728474.1"/>
    <property type="molecule type" value="Genomic_DNA"/>
</dbReference>
<keyword evidence="3" id="KW-1185">Reference proteome</keyword>
<accession>A0A6G0WMA3</accession>
<feature type="non-terminal residue" evidence="2">
    <location>
        <position position="1"/>
    </location>
</feature>
<evidence type="ECO:0000313" key="3">
    <source>
        <dbReference type="Proteomes" id="UP000478052"/>
    </source>
</evidence>
<protein>
    <submittedName>
        <fullName evidence="2">USP domain-containing protein</fullName>
    </submittedName>
</protein>
<feature type="domain" description="SCAN" evidence="1">
    <location>
        <begin position="708"/>
        <end position="754"/>
    </location>
</feature>
<dbReference type="Pfam" id="PF23663">
    <property type="entry name" value="Znf_SCAND3"/>
    <property type="match status" value="1"/>
</dbReference>
<dbReference type="Proteomes" id="UP000478052">
    <property type="component" value="Unassembled WGS sequence"/>
</dbReference>
<dbReference type="InterPro" id="IPR057560">
    <property type="entry name" value="Znf_SCAND3"/>
</dbReference>
<evidence type="ECO:0000259" key="1">
    <source>
        <dbReference type="Pfam" id="PF23663"/>
    </source>
</evidence>
<comment type="caution">
    <text evidence="2">The sequence shown here is derived from an EMBL/GenBank/DDBJ whole genome shotgun (WGS) entry which is preliminary data.</text>
</comment>
<reference evidence="2 3" key="1">
    <citation type="submission" date="2019-08" db="EMBL/GenBank/DDBJ databases">
        <title>Whole genome of Aphis craccivora.</title>
        <authorList>
            <person name="Voronova N.V."/>
            <person name="Shulinski R.S."/>
            <person name="Bandarenka Y.V."/>
            <person name="Zhorov D.G."/>
            <person name="Warner D."/>
        </authorList>
    </citation>
    <scope>NUCLEOTIDE SEQUENCE [LARGE SCALE GENOMIC DNA]</scope>
    <source>
        <strain evidence="2">180601</strain>
        <tissue evidence="2">Whole Body</tissue>
    </source>
</reference>
<sequence length="995" mass="113027">IAGVNADVWKKISAEVSGGLQNPVTPASIRIRVARNDRGIQNKLGLILHDKNTETNVLCANKINSYSKTHEYDVDYSTDEEEGEKEKLTFNVTFSVEEWRLIKPREKIYQEKRGPRTYNIMTAFEWSNVVQDHFFLHTRLPCSSSFKKANISLSGMKFVSLNGRCSECSVVMDCVYTGNFRVRHFGKRRLMGLEKEHSLRSMMLESTDPSVYIRNKAQILMREGDPIPASIPNMEALRALKYREVSATRLHSDPIIALTLMKYNSENLSSIHDIGFDHFFVHLWSPLQLKIYREHCIKDQVPTLMFDATGGCCRKIKRQNNEMSGSIFLYEGVMNLNTKSFTVLSMLSEQHDNISITVWLKRWLRCNVKPPKIVICDQSLELMSGLVQAFTQYSSLDRYLEACFSLVVKKEFVEIPYCYLRNDVNHLIHLVSQWSPVKNSIYPSTKEIITRAMGAKRYLQSLITSTNITNILEKTNNIECQVEEEENETDTINDNDIIDDDNIHIMTFKGWTQSIADRSRAKVESIKGTTDNAQYLLALEPIIIRTLKLFPCWSAIMIDTFGFGEEIASSSRIESNFNHIKNRIFKNDKLPIRVDSFVEKLLSYYRGNELLIQGESYGELELDDDENIYNNNSNIQHIIRSPEHDNYNDSLYNIQNDFDVNESLVETESASLHFIPISENIIVTSTSDKGQSTLKSTCHACNNGDFPTGAHKCIECDKPIHLFGCSISIPGTEEGHGERRICIDCDKIKSIIAETNATENWNRKSMVEKKKRSSRSYLNLQPGFDLINKPIMVPSVGKVVLNNTCSVDSVLSILTTSAVDSIGGLKSVDTTITAASMVDMIMQKMPSFIESSFCDNNLCTTPILEVKKTHISLNIFNGQIVIQNEIEKLFESSQKTCSYCGEKRKTSMEATTHMVIELNSIPIDLEASTSFTNIDEVPLDLVKQNFVKPINWKLDDIPKIITTNNKNYYLRGVIIFHGGGRCGLRSATGHFNLLQ</sequence>
<dbReference type="OrthoDB" id="7700560at2759"/>